<evidence type="ECO:0000313" key="1">
    <source>
        <dbReference type="WBParaSite" id="SSTP_0000944300.1"/>
    </source>
</evidence>
<dbReference type="AlphaFoldDB" id="A0A0K0EIZ0"/>
<sequence length="102" mass="11985">MWIQKEGNLSLYLNSDNENVLNFLMKKNSEMKKYINRIINDSIILLNPKEIRQSLFTSPIAYRLENTLEENIEISDLKNNEIIDILRANGSITYFDYIIKLG</sequence>
<accession>A0A0K0EIZ0</accession>
<protein>
    <submittedName>
        <fullName evidence="1">Uncharacterized protein</fullName>
    </submittedName>
</protein>
<name>A0A0K0EIZ0_STRER</name>
<organism evidence="1">
    <name type="scientific">Strongyloides stercoralis</name>
    <name type="common">Threadworm</name>
    <dbReference type="NCBI Taxonomy" id="6248"/>
    <lineage>
        <taxon>Eukaryota</taxon>
        <taxon>Metazoa</taxon>
        <taxon>Ecdysozoa</taxon>
        <taxon>Nematoda</taxon>
        <taxon>Chromadorea</taxon>
        <taxon>Rhabditida</taxon>
        <taxon>Tylenchina</taxon>
        <taxon>Panagrolaimomorpha</taxon>
        <taxon>Strongyloidoidea</taxon>
        <taxon>Strongyloididae</taxon>
        <taxon>Strongyloides</taxon>
    </lineage>
</organism>
<dbReference type="WBParaSite" id="SSTP_0000944300.1">
    <property type="protein sequence ID" value="SSTP_0000944300.1"/>
    <property type="gene ID" value="SSTP_0000944300"/>
</dbReference>
<proteinExistence type="predicted"/>
<reference evidence="1" key="1">
    <citation type="submission" date="2015-08" db="UniProtKB">
        <authorList>
            <consortium name="WormBaseParasite"/>
        </authorList>
    </citation>
    <scope>IDENTIFICATION</scope>
</reference>